<name>M5RU54_9BACT</name>
<reference evidence="1 2" key="1">
    <citation type="journal article" date="2013" name="Mar. Genomics">
        <title>Expression of sulfatases in Rhodopirellula baltica and the diversity of sulfatases in the genus Rhodopirellula.</title>
        <authorList>
            <person name="Wegner C.E."/>
            <person name="Richter-Heitmann T."/>
            <person name="Klindworth A."/>
            <person name="Klockow C."/>
            <person name="Richter M."/>
            <person name="Achstetter T."/>
            <person name="Glockner F.O."/>
            <person name="Harder J."/>
        </authorList>
    </citation>
    <scope>NUCLEOTIDE SEQUENCE [LARGE SCALE GENOMIC DNA]</scope>
    <source>
        <strain evidence="1 2">SM1</strain>
    </source>
</reference>
<keyword evidence="2" id="KW-1185">Reference proteome</keyword>
<dbReference type="Proteomes" id="UP000011991">
    <property type="component" value="Unassembled WGS sequence"/>
</dbReference>
<dbReference type="PATRIC" id="fig|1265738.3.peg.327"/>
<protein>
    <submittedName>
        <fullName evidence="1">Uncharacterized protein</fullName>
    </submittedName>
</protein>
<proteinExistence type="predicted"/>
<accession>M5RU54</accession>
<evidence type="ECO:0000313" key="2">
    <source>
        <dbReference type="Proteomes" id="UP000011991"/>
    </source>
</evidence>
<sequence length="63" mass="7490">MEDTFLGGEFGEAEWIKSYIKPPRRWDKRFKISFRYKPVESHGHPRYETANPTKTWQISAGMV</sequence>
<gene>
    <name evidence="1" type="ORF">RMSM_00321</name>
</gene>
<organism evidence="1 2">
    <name type="scientific">Rhodopirellula maiorica SM1</name>
    <dbReference type="NCBI Taxonomy" id="1265738"/>
    <lineage>
        <taxon>Bacteria</taxon>
        <taxon>Pseudomonadati</taxon>
        <taxon>Planctomycetota</taxon>
        <taxon>Planctomycetia</taxon>
        <taxon>Pirellulales</taxon>
        <taxon>Pirellulaceae</taxon>
        <taxon>Novipirellula</taxon>
    </lineage>
</organism>
<dbReference type="AlphaFoldDB" id="M5RU54"/>
<evidence type="ECO:0000313" key="1">
    <source>
        <dbReference type="EMBL" id="EMI22731.1"/>
    </source>
</evidence>
<comment type="caution">
    <text evidence="1">The sequence shown here is derived from an EMBL/GenBank/DDBJ whole genome shotgun (WGS) entry which is preliminary data.</text>
</comment>
<dbReference type="EMBL" id="ANOG01000045">
    <property type="protein sequence ID" value="EMI22731.1"/>
    <property type="molecule type" value="Genomic_DNA"/>
</dbReference>